<reference evidence="3 4" key="1">
    <citation type="submission" date="2016-10" db="EMBL/GenBank/DDBJ databases">
        <authorList>
            <person name="de Groot N.N."/>
        </authorList>
    </citation>
    <scope>NUCLEOTIDE SEQUENCE [LARGE SCALE GENOMIC DNA]</scope>
    <source>
        <strain evidence="3 4">CGMCC 1.10825</strain>
    </source>
</reference>
<dbReference type="STRING" id="1159016.SAMN02927937_02236"/>
<evidence type="ECO:0000313" key="4">
    <source>
        <dbReference type="Proteomes" id="UP000199634"/>
    </source>
</evidence>
<dbReference type="Gene3D" id="3.40.30.10">
    <property type="entry name" value="Glutaredoxin"/>
    <property type="match status" value="1"/>
</dbReference>
<dbReference type="SUPFAM" id="SSF52833">
    <property type="entry name" value="Thioredoxin-like"/>
    <property type="match status" value="1"/>
</dbReference>
<feature type="domain" description="Thioredoxin" evidence="2">
    <location>
        <begin position="1"/>
        <end position="151"/>
    </location>
</feature>
<sequence>MKKSIVFVLFALVSVVSQAQEIKWMTMKDAVAAQKKNKKPIFIDAYTVWCGPCKMLDKNTFSDAKVAKVINEKYNAVKFNAEGNEEIQFNGKLYTNPNYQEARKNARNTMHQFTEFLRVPGYPTMVVINSEGKIEKSIIGYNTPEDLLPQL</sequence>
<evidence type="ECO:0000256" key="1">
    <source>
        <dbReference type="SAM" id="SignalP"/>
    </source>
</evidence>
<feature type="chain" id="PRO_5011610736" evidence="1">
    <location>
        <begin position="20"/>
        <end position="151"/>
    </location>
</feature>
<evidence type="ECO:0000259" key="2">
    <source>
        <dbReference type="PROSITE" id="PS51352"/>
    </source>
</evidence>
<dbReference type="RefSeq" id="WP_091100692.1">
    <property type="nucleotide sequence ID" value="NZ_FNXE01000034.1"/>
</dbReference>
<accession>A0A1H6M7I0</accession>
<proteinExistence type="predicted"/>
<organism evidence="3 4">
    <name type="scientific">Paenimyroides marinum</name>
    <dbReference type="NCBI Taxonomy" id="1159016"/>
    <lineage>
        <taxon>Bacteria</taxon>
        <taxon>Pseudomonadati</taxon>
        <taxon>Bacteroidota</taxon>
        <taxon>Flavobacteriia</taxon>
        <taxon>Flavobacteriales</taxon>
        <taxon>Flavobacteriaceae</taxon>
        <taxon>Paenimyroides</taxon>
    </lineage>
</organism>
<dbReference type="InterPro" id="IPR013766">
    <property type="entry name" value="Thioredoxin_domain"/>
</dbReference>
<dbReference type="Proteomes" id="UP000199634">
    <property type="component" value="Unassembled WGS sequence"/>
</dbReference>
<name>A0A1H6M7I0_9FLAO</name>
<dbReference type="OrthoDB" id="9811036at2"/>
<keyword evidence="1" id="KW-0732">Signal</keyword>
<dbReference type="EMBL" id="FNXE01000034">
    <property type="protein sequence ID" value="SEH93606.1"/>
    <property type="molecule type" value="Genomic_DNA"/>
</dbReference>
<gene>
    <name evidence="3" type="ORF">SAMN02927937_02236</name>
</gene>
<dbReference type="Pfam" id="PF13098">
    <property type="entry name" value="Thioredoxin_2"/>
    <property type="match status" value="1"/>
</dbReference>
<keyword evidence="4" id="KW-1185">Reference proteome</keyword>
<dbReference type="AlphaFoldDB" id="A0A1H6M7I0"/>
<dbReference type="InterPro" id="IPR012336">
    <property type="entry name" value="Thioredoxin-like_fold"/>
</dbReference>
<feature type="signal peptide" evidence="1">
    <location>
        <begin position="1"/>
        <end position="19"/>
    </location>
</feature>
<protein>
    <submittedName>
        <fullName evidence="3">Thioredoxin-like domain-containing protein</fullName>
    </submittedName>
</protein>
<dbReference type="PROSITE" id="PS51352">
    <property type="entry name" value="THIOREDOXIN_2"/>
    <property type="match status" value="1"/>
</dbReference>
<dbReference type="InterPro" id="IPR036249">
    <property type="entry name" value="Thioredoxin-like_sf"/>
</dbReference>
<evidence type="ECO:0000313" key="3">
    <source>
        <dbReference type="EMBL" id="SEH93606.1"/>
    </source>
</evidence>